<feature type="region of interest" description="Disordered" evidence="1">
    <location>
        <begin position="15"/>
        <end position="69"/>
    </location>
</feature>
<dbReference type="Proteomes" id="UP000031843">
    <property type="component" value="Chromosome secondary"/>
</dbReference>
<accession>A0A0C4YL71</accession>
<feature type="compositionally biased region" description="Polar residues" evidence="1">
    <location>
        <begin position="114"/>
        <end position="123"/>
    </location>
</feature>
<evidence type="ECO:0000313" key="2">
    <source>
        <dbReference type="EMBL" id="AJG22739.1"/>
    </source>
</evidence>
<evidence type="ECO:0000313" key="3">
    <source>
        <dbReference type="Proteomes" id="UP000031843"/>
    </source>
</evidence>
<feature type="region of interest" description="Disordered" evidence="1">
    <location>
        <begin position="88"/>
        <end position="142"/>
    </location>
</feature>
<protein>
    <submittedName>
        <fullName evidence="2">Uncharacterized protein</fullName>
    </submittedName>
</protein>
<sequence length="142" mass="15284">MCHVDSRAPRAKNFARFYSRGWPAGPEGGKGEKGGGRRKTNDARIAFGGGATNGQPASRRAYPGPDFPLAHPRAPSLFAQFFVQSPQPIKRECRPRPGADVSRDPADTHCSPALNPSSESRIGSGTHDCVQREHQAAPEIKP</sequence>
<organism evidence="2 3">
    <name type="scientific">Cupriavidus basilensis</name>
    <dbReference type="NCBI Taxonomy" id="68895"/>
    <lineage>
        <taxon>Bacteria</taxon>
        <taxon>Pseudomonadati</taxon>
        <taxon>Pseudomonadota</taxon>
        <taxon>Betaproteobacteria</taxon>
        <taxon>Burkholderiales</taxon>
        <taxon>Burkholderiaceae</taxon>
        <taxon>Cupriavidus</taxon>
    </lineage>
</organism>
<dbReference type="EMBL" id="CP010537">
    <property type="protein sequence ID" value="AJG22739.1"/>
    <property type="molecule type" value="Genomic_DNA"/>
</dbReference>
<evidence type="ECO:0000256" key="1">
    <source>
        <dbReference type="SAM" id="MobiDB-lite"/>
    </source>
</evidence>
<dbReference type="AlphaFoldDB" id="A0A0C4YL71"/>
<gene>
    <name evidence="2" type="ORF">RR42_s1150</name>
</gene>
<feature type="compositionally biased region" description="Basic and acidic residues" evidence="1">
    <location>
        <begin position="29"/>
        <end position="42"/>
    </location>
</feature>
<keyword evidence="3" id="KW-1185">Reference proteome</keyword>
<feature type="compositionally biased region" description="Basic and acidic residues" evidence="1">
    <location>
        <begin position="89"/>
        <end position="107"/>
    </location>
</feature>
<name>A0A0C4YL71_9BURK</name>
<feature type="compositionally biased region" description="Basic and acidic residues" evidence="1">
    <location>
        <begin position="129"/>
        <end position="142"/>
    </location>
</feature>
<dbReference type="STRING" id="68895.RR42_s1150"/>
<proteinExistence type="predicted"/>
<dbReference type="KEGG" id="cbw:RR42_s1150"/>
<reference evidence="2 3" key="1">
    <citation type="journal article" date="2015" name="Genome Announc.">
        <title>Complete Genome Sequence of Cupriavidus basilensis 4G11, Isolated from the Oak Ridge Field Research Center Site.</title>
        <authorList>
            <person name="Ray J."/>
            <person name="Waters R.J."/>
            <person name="Skerker J.M."/>
            <person name="Kuehl J.V."/>
            <person name="Price M.N."/>
            <person name="Huang J."/>
            <person name="Chakraborty R."/>
            <person name="Arkin A.P."/>
            <person name="Deutschbauer A."/>
        </authorList>
    </citation>
    <scope>NUCLEOTIDE SEQUENCE [LARGE SCALE GENOMIC DNA]</scope>
    <source>
        <strain evidence="2">4G11</strain>
    </source>
</reference>